<gene>
    <name evidence="2" type="ORF">JCGZ_23270</name>
</gene>
<sequence length="285" mass="32567">MKLDLLPEDCFAHILSFTSPRDACRASVVSSAVRSSADLDSVWGNFLPSDYADIISRLASPITCSTKKELFLRLCKPHLIDEGKKIISLEKSTGKKCYLLSSRELSIAWASNPLYWSWKPHPQSRFSEVIELRTICWLQIHGNFNTQILSPRTVYGVYLIIKFADRAYGLDTLPSEISLKVGNFKIQRKVFLRRQDKTKEALERVLFLNRIERLRSRIHGRNGSSSVGPCEREDGWTEIELGSFYNDGEENKEVEVNLTEITGEHLKGGLIIEGIELRPKNEWHI</sequence>
<keyword evidence="3" id="KW-1185">Reference proteome</keyword>
<evidence type="ECO:0000259" key="1">
    <source>
        <dbReference type="Pfam" id="PF00646"/>
    </source>
</evidence>
<dbReference type="PANTHER" id="PTHR32278">
    <property type="entry name" value="F-BOX DOMAIN-CONTAINING PROTEIN"/>
    <property type="match status" value="1"/>
</dbReference>
<dbReference type="Pfam" id="PF00646">
    <property type="entry name" value="F-box"/>
    <property type="match status" value="1"/>
</dbReference>
<dbReference type="Gene3D" id="1.20.1280.50">
    <property type="match status" value="1"/>
</dbReference>
<dbReference type="EMBL" id="KK915213">
    <property type="protein sequence ID" value="KDP23437.1"/>
    <property type="molecule type" value="Genomic_DNA"/>
</dbReference>
<feature type="domain" description="F-box" evidence="1">
    <location>
        <begin position="4"/>
        <end position="43"/>
    </location>
</feature>
<dbReference type="InterPro" id="IPR001810">
    <property type="entry name" value="F-box_dom"/>
</dbReference>
<dbReference type="InterPro" id="IPR025886">
    <property type="entry name" value="PP2-like"/>
</dbReference>
<reference evidence="2 3" key="1">
    <citation type="journal article" date="2014" name="PLoS ONE">
        <title>Global Analysis of Gene Expression Profiles in Physic Nut (Jatropha curcas L.) Seedlings Exposed to Salt Stress.</title>
        <authorList>
            <person name="Zhang L."/>
            <person name="Zhang C."/>
            <person name="Wu P."/>
            <person name="Chen Y."/>
            <person name="Li M."/>
            <person name="Jiang H."/>
            <person name="Wu G."/>
        </authorList>
    </citation>
    <scope>NUCLEOTIDE SEQUENCE [LARGE SCALE GENOMIC DNA]</scope>
    <source>
        <strain evidence="3">cv. GZQX0401</strain>
        <tissue evidence="2">Young leaves</tissue>
    </source>
</reference>
<accession>A0A067JHU0</accession>
<evidence type="ECO:0000313" key="3">
    <source>
        <dbReference type="Proteomes" id="UP000027138"/>
    </source>
</evidence>
<protein>
    <recommendedName>
        <fullName evidence="1">F-box domain-containing protein</fullName>
    </recommendedName>
</protein>
<dbReference type="OrthoDB" id="1918565at2759"/>
<dbReference type="STRING" id="180498.A0A067JHU0"/>
<dbReference type="Pfam" id="PF14299">
    <property type="entry name" value="PP2"/>
    <property type="match status" value="1"/>
</dbReference>
<dbReference type="Proteomes" id="UP000027138">
    <property type="component" value="Unassembled WGS sequence"/>
</dbReference>
<proteinExistence type="predicted"/>
<dbReference type="InterPro" id="IPR036047">
    <property type="entry name" value="F-box-like_dom_sf"/>
</dbReference>
<dbReference type="SUPFAM" id="SSF81383">
    <property type="entry name" value="F-box domain"/>
    <property type="match status" value="1"/>
</dbReference>
<dbReference type="PANTHER" id="PTHR32278:SF11">
    <property type="entry name" value="F-BOX DOMAIN-CONTAINING PROTEIN"/>
    <property type="match status" value="1"/>
</dbReference>
<organism evidence="2 3">
    <name type="scientific">Jatropha curcas</name>
    <name type="common">Barbados nut</name>
    <dbReference type="NCBI Taxonomy" id="180498"/>
    <lineage>
        <taxon>Eukaryota</taxon>
        <taxon>Viridiplantae</taxon>
        <taxon>Streptophyta</taxon>
        <taxon>Embryophyta</taxon>
        <taxon>Tracheophyta</taxon>
        <taxon>Spermatophyta</taxon>
        <taxon>Magnoliopsida</taxon>
        <taxon>eudicotyledons</taxon>
        <taxon>Gunneridae</taxon>
        <taxon>Pentapetalae</taxon>
        <taxon>rosids</taxon>
        <taxon>fabids</taxon>
        <taxon>Malpighiales</taxon>
        <taxon>Euphorbiaceae</taxon>
        <taxon>Crotonoideae</taxon>
        <taxon>Jatropheae</taxon>
        <taxon>Jatropha</taxon>
    </lineage>
</organism>
<evidence type="ECO:0000313" key="2">
    <source>
        <dbReference type="EMBL" id="KDP23437.1"/>
    </source>
</evidence>
<dbReference type="AlphaFoldDB" id="A0A067JHU0"/>
<name>A0A067JHU0_JATCU</name>